<dbReference type="PANTHER" id="PTHR30151">
    <property type="entry name" value="ALKANE SULFONATE ABC TRANSPORTER-RELATED, MEMBRANE SUBUNIT"/>
    <property type="match status" value="1"/>
</dbReference>
<comment type="caution">
    <text evidence="9">The sequence shown here is derived from an EMBL/GenBank/DDBJ whole genome shotgun (WGS) entry which is preliminary data.</text>
</comment>
<keyword evidence="10" id="KW-1185">Reference proteome</keyword>
<feature type="transmembrane region" description="Helical" evidence="7">
    <location>
        <begin position="95"/>
        <end position="117"/>
    </location>
</feature>
<feature type="domain" description="ABC transmembrane type-1" evidence="8">
    <location>
        <begin position="53"/>
        <end position="237"/>
    </location>
</feature>
<dbReference type="EMBL" id="SSTM01000003">
    <property type="protein sequence ID" value="TJW10662.1"/>
    <property type="molecule type" value="Genomic_DNA"/>
</dbReference>
<keyword evidence="6 7" id="KW-0472">Membrane</keyword>
<organism evidence="9 10">
    <name type="scientific">Parvibacter caecicola</name>
    <dbReference type="NCBI Taxonomy" id="747645"/>
    <lineage>
        <taxon>Bacteria</taxon>
        <taxon>Bacillati</taxon>
        <taxon>Actinomycetota</taxon>
        <taxon>Coriobacteriia</taxon>
        <taxon>Coriobacteriales</taxon>
        <taxon>Coriobacteriaceae</taxon>
        <taxon>Parvibacter</taxon>
    </lineage>
</organism>
<evidence type="ECO:0000256" key="2">
    <source>
        <dbReference type="ARBA" id="ARBA00022448"/>
    </source>
</evidence>
<evidence type="ECO:0000256" key="6">
    <source>
        <dbReference type="ARBA" id="ARBA00023136"/>
    </source>
</evidence>
<gene>
    <name evidence="9" type="ORF">E5982_05110</name>
</gene>
<dbReference type="AlphaFoldDB" id="A0A4T9TDT5"/>
<dbReference type="SUPFAM" id="SSF161098">
    <property type="entry name" value="MetI-like"/>
    <property type="match status" value="1"/>
</dbReference>
<feature type="transmembrane region" description="Helical" evidence="7">
    <location>
        <begin position="219"/>
        <end position="240"/>
    </location>
</feature>
<dbReference type="PROSITE" id="PS50928">
    <property type="entry name" value="ABC_TM1"/>
    <property type="match status" value="1"/>
</dbReference>
<evidence type="ECO:0000256" key="5">
    <source>
        <dbReference type="ARBA" id="ARBA00022989"/>
    </source>
</evidence>
<dbReference type="GO" id="GO:0055085">
    <property type="term" value="P:transmembrane transport"/>
    <property type="evidence" value="ECO:0007669"/>
    <property type="project" value="InterPro"/>
</dbReference>
<reference evidence="9 10" key="1">
    <citation type="submission" date="2019-04" db="EMBL/GenBank/DDBJ databases">
        <title>Microbes associate with the intestines of laboratory mice.</title>
        <authorList>
            <person name="Navarre W."/>
            <person name="Wong E."/>
            <person name="Huang K.C."/>
            <person name="Tropini C."/>
            <person name="Ng K."/>
            <person name="Yu B."/>
        </authorList>
    </citation>
    <scope>NUCLEOTIDE SEQUENCE [LARGE SCALE GENOMIC DNA]</scope>
    <source>
        <strain evidence="9 10">NM48_B13</strain>
    </source>
</reference>
<comment type="similarity">
    <text evidence="7">Belongs to the binding-protein-dependent transport system permease family.</text>
</comment>
<evidence type="ECO:0000313" key="9">
    <source>
        <dbReference type="EMBL" id="TJW10662.1"/>
    </source>
</evidence>
<keyword evidence="5 7" id="KW-1133">Transmembrane helix</keyword>
<feature type="transmembrane region" description="Helical" evidence="7">
    <location>
        <begin position="123"/>
        <end position="145"/>
    </location>
</feature>
<evidence type="ECO:0000313" key="10">
    <source>
        <dbReference type="Proteomes" id="UP000309454"/>
    </source>
</evidence>
<dbReference type="OrthoDB" id="7274389at2"/>
<evidence type="ECO:0000256" key="4">
    <source>
        <dbReference type="ARBA" id="ARBA00022692"/>
    </source>
</evidence>
<name>A0A4T9TDT5_9ACTN</name>
<evidence type="ECO:0000259" key="8">
    <source>
        <dbReference type="PROSITE" id="PS50928"/>
    </source>
</evidence>
<dbReference type="Proteomes" id="UP000309454">
    <property type="component" value="Unassembled WGS sequence"/>
</dbReference>
<accession>A0A4T9TDT5</accession>
<evidence type="ECO:0000256" key="7">
    <source>
        <dbReference type="RuleBase" id="RU363032"/>
    </source>
</evidence>
<keyword evidence="3" id="KW-1003">Cell membrane</keyword>
<proteinExistence type="inferred from homology"/>
<dbReference type="CDD" id="cd06261">
    <property type="entry name" value="TM_PBP2"/>
    <property type="match status" value="1"/>
</dbReference>
<evidence type="ECO:0000256" key="3">
    <source>
        <dbReference type="ARBA" id="ARBA00022475"/>
    </source>
</evidence>
<evidence type="ECO:0000256" key="1">
    <source>
        <dbReference type="ARBA" id="ARBA00004651"/>
    </source>
</evidence>
<protein>
    <submittedName>
        <fullName evidence="9">ABC transporter permease</fullName>
    </submittedName>
</protein>
<feature type="transmembrane region" description="Helical" evidence="7">
    <location>
        <begin position="68"/>
        <end position="88"/>
    </location>
</feature>
<comment type="subcellular location">
    <subcellularLocation>
        <location evidence="1 7">Cell membrane</location>
        <topology evidence="1 7">Multi-pass membrane protein</topology>
    </subcellularLocation>
</comment>
<dbReference type="Gene3D" id="1.10.3720.10">
    <property type="entry name" value="MetI-like"/>
    <property type="match status" value="1"/>
</dbReference>
<dbReference type="InterPro" id="IPR000515">
    <property type="entry name" value="MetI-like"/>
</dbReference>
<dbReference type="RefSeq" id="WP_136845696.1">
    <property type="nucleotide sequence ID" value="NZ_SSTM01000003.1"/>
</dbReference>
<dbReference type="Pfam" id="PF00528">
    <property type="entry name" value="BPD_transp_1"/>
    <property type="match status" value="1"/>
</dbReference>
<sequence>MKRFAKNYLPAVAAVLAVLLLWQLLATSGAVPSYMLPSPAEVLAVFPADTPLLFSHSLVTLQEAALGLAAGVTAGFAIAVVMDAFALLRRAIYPLLVLSQTVPVVAIAPLLVLWLGYDIAPKVVLVALVTFFPIAVGLLQGFQSVDPDEVALMRSMGASRWQVFRFVKIPGALPEFFSGLRIAVAYAVVGAVISEWLGGFSGLGVYMTRVQKAFAFDRMFAVIFVISALSLLLMLLVGLAERKSMPWRRGRGEKE</sequence>
<dbReference type="GO" id="GO:0005886">
    <property type="term" value="C:plasma membrane"/>
    <property type="evidence" value="ECO:0007669"/>
    <property type="project" value="UniProtKB-SubCell"/>
</dbReference>
<feature type="transmembrane region" description="Helical" evidence="7">
    <location>
        <begin position="183"/>
        <end position="207"/>
    </location>
</feature>
<keyword evidence="4 7" id="KW-0812">Transmembrane</keyword>
<dbReference type="InterPro" id="IPR035906">
    <property type="entry name" value="MetI-like_sf"/>
</dbReference>
<dbReference type="PANTHER" id="PTHR30151:SF20">
    <property type="entry name" value="ABC TRANSPORTER PERMEASE PROTEIN HI_0355-RELATED"/>
    <property type="match status" value="1"/>
</dbReference>
<keyword evidence="2 7" id="KW-0813">Transport</keyword>